<dbReference type="PANTHER" id="PTHR30634:SF14">
    <property type="match status" value="1"/>
</dbReference>
<dbReference type="InterPro" id="IPR043737">
    <property type="entry name" value="DUF5682"/>
</dbReference>
<feature type="domain" description="Rhodanese" evidence="2">
    <location>
        <begin position="294"/>
        <end position="326"/>
    </location>
</feature>
<dbReference type="Proteomes" id="UP001072034">
    <property type="component" value="Unassembled WGS sequence"/>
</dbReference>
<comment type="caution">
    <text evidence="3">The sequence shown here is derived from an EMBL/GenBank/DDBJ whole genome shotgun (WGS) entry which is preliminary data.</text>
</comment>
<reference evidence="3" key="1">
    <citation type="submission" date="2022-10" db="EMBL/GenBank/DDBJ databases">
        <title>Genome sequence of Actinomyces israelii ATCC 10048.</title>
        <authorList>
            <person name="Watt R.M."/>
            <person name="Tong W.M."/>
        </authorList>
    </citation>
    <scope>NUCLEOTIDE SEQUENCE</scope>
    <source>
        <strain evidence="3">ATCC 10048</strain>
    </source>
</reference>
<dbReference type="EMBL" id="JAPTMY010000043">
    <property type="protein sequence ID" value="MCZ0859234.1"/>
    <property type="molecule type" value="Genomic_DNA"/>
</dbReference>
<dbReference type="RefSeq" id="WP_268918495.1">
    <property type="nucleotide sequence ID" value="NZ_JAPTMY010000043.1"/>
</dbReference>
<name>A0ABT4ID18_9ACTO</name>
<feature type="region of interest" description="Disordered" evidence="1">
    <location>
        <begin position="162"/>
        <end position="231"/>
    </location>
</feature>
<evidence type="ECO:0000313" key="3">
    <source>
        <dbReference type="EMBL" id="MCZ0859234.1"/>
    </source>
</evidence>
<gene>
    <name evidence="3" type="ORF">OHJ16_14420</name>
</gene>
<feature type="compositionally biased region" description="Gly residues" evidence="1">
    <location>
        <begin position="171"/>
        <end position="185"/>
    </location>
</feature>
<protein>
    <submittedName>
        <fullName evidence="3">DUF5682 family protein</fullName>
    </submittedName>
</protein>
<feature type="region of interest" description="Disordered" evidence="1">
    <location>
        <begin position="1"/>
        <end position="31"/>
    </location>
</feature>
<evidence type="ECO:0000259" key="2">
    <source>
        <dbReference type="PROSITE" id="PS50206"/>
    </source>
</evidence>
<dbReference type="PROSITE" id="PS50206">
    <property type="entry name" value="RHODANESE_3"/>
    <property type="match status" value="1"/>
</dbReference>
<dbReference type="PANTHER" id="PTHR30634">
    <property type="entry name" value="OUTER MEMBRANE LOLAB LIPOPROTEIN INSERTION APPARATUS"/>
    <property type="match status" value="1"/>
</dbReference>
<sequence>MTKAGAVAQGKTTAQKAAAPAGAGAAAPSCPAQAPPVRVLGVRHHGPGSARALVAALEAYRPDCVLVEGPADADDLLAWVGAREAGPDDARSRRDDEVPAGAEAVMEPPVALLAWKTDEPSVASFWPLAVFSPEWQALRWAADNGVEAHFMDLPARHVLAREAEDRDESGPGAGDGTGLGSGAAPGSGASPRAGEPAPAPEDAAPDEPAEPAPADAGPAEDRDEAPAAPPRADPVAEFARLAGYEDPEAWWEDAVELRMDADPFDPLADAIGMLREAAPETDPWTLRREAHMRRVLRAARRRGHERVAVVCGAWHAPALKGRPPTVKSDNALLSGLPKVRARLTWVPWTHGRLAAATGYRAGVGSPGWYHHLFTAPDEPIVRWLTLVARSLREHDLPASIAHVIEAARLAEALAALRGRPMPGLDEVGEATWSVLCEGSGLRAELVTREVVVGQALGRVPDGVPMVPLDADMRATARRLRLAFSASARSLVLDLRKPNDLARSHLLRRLAVLGIGWGSPQRVSGTGTFKEAWDLQWRPELAVDVVEAAAWGTTVASAAGNALLARTATLPEVTGAIEEALAADLGEVLPELLRALDERAAGDPDVVHLLASIPSLARAQRYGDVRATDTRSLAQVTRAVLARACAGLPAAASGVGPEPAASLRTAVDGVQDVVALLGEEEARRWRECLLTTLRVIALPGLLAGRIVRLLLDSAGLTAAEAAERMSRALSRGADPEEQAAWIEGFLSGSALLVVEDRRILGLLDEWVGGIDDRAFIDVLPALRRAGAGSGGGGEDGESGEDELLAFAAPVLATVGTILGGGR</sequence>
<evidence type="ECO:0000256" key="1">
    <source>
        <dbReference type="SAM" id="MobiDB-lite"/>
    </source>
</evidence>
<dbReference type="InterPro" id="IPR050458">
    <property type="entry name" value="LolB"/>
</dbReference>
<accession>A0ABT4ID18</accession>
<organism evidence="3 4">
    <name type="scientific">Actinomyces israelii</name>
    <dbReference type="NCBI Taxonomy" id="1659"/>
    <lineage>
        <taxon>Bacteria</taxon>
        <taxon>Bacillati</taxon>
        <taxon>Actinomycetota</taxon>
        <taxon>Actinomycetes</taxon>
        <taxon>Actinomycetales</taxon>
        <taxon>Actinomycetaceae</taxon>
        <taxon>Actinomyces</taxon>
    </lineage>
</organism>
<keyword evidence="4" id="KW-1185">Reference proteome</keyword>
<evidence type="ECO:0000313" key="4">
    <source>
        <dbReference type="Proteomes" id="UP001072034"/>
    </source>
</evidence>
<dbReference type="Pfam" id="PF18934">
    <property type="entry name" value="DUF5682"/>
    <property type="match status" value="1"/>
</dbReference>
<feature type="compositionally biased region" description="Low complexity" evidence="1">
    <location>
        <begin position="186"/>
        <end position="202"/>
    </location>
</feature>
<dbReference type="InterPro" id="IPR001763">
    <property type="entry name" value="Rhodanese-like_dom"/>
</dbReference>
<proteinExistence type="predicted"/>